<dbReference type="GO" id="GO:0003824">
    <property type="term" value="F:catalytic activity"/>
    <property type="evidence" value="ECO:0007669"/>
    <property type="project" value="InterPro"/>
</dbReference>
<dbReference type="SUPFAM" id="SSF53927">
    <property type="entry name" value="Cytidine deaminase-like"/>
    <property type="match status" value="1"/>
</dbReference>
<dbReference type="EMBL" id="RQGM01000062">
    <property type="protein sequence ID" value="TGL81253.1"/>
    <property type="molecule type" value="Genomic_DNA"/>
</dbReference>
<dbReference type="Gene3D" id="3.40.430.10">
    <property type="entry name" value="Dihydrofolate Reductase, subunit A"/>
    <property type="match status" value="1"/>
</dbReference>
<dbReference type="Pfam" id="PF00383">
    <property type="entry name" value="dCMP_cyt_deam_1"/>
    <property type="match status" value="1"/>
</dbReference>
<proteinExistence type="predicted"/>
<dbReference type="PROSITE" id="PS51747">
    <property type="entry name" value="CYT_DCMP_DEAMINASES_2"/>
    <property type="match status" value="1"/>
</dbReference>
<dbReference type="RefSeq" id="WP_135573335.1">
    <property type="nucleotide sequence ID" value="NZ_RQGK01000065.1"/>
</dbReference>
<evidence type="ECO:0000259" key="1">
    <source>
        <dbReference type="PROSITE" id="PS51747"/>
    </source>
</evidence>
<gene>
    <name evidence="2" type="ORF">EHQ83_15480</name>
</gene>
<organism evidence="2 3">
    <name type="scientific">Leptospira yasudae</name>
    <dbReference type="NCBI Taxonomy" id="2202201"/>
    <lineage>
        <taxon>Bacteria</taxon>
        <taxon>Pseudomonadati</taxon>
        <taxon>Spirochaetota</taxon>
        <taxon>Spirochaetia</taxon>
        <taxon>Leptospirales</taxon>
        <taxon>Leptospiraceae</taxon>
        <taxon>Leptospira</taxon>
    </lineage>
</organism>
<dbReference type="InterPro" id="IPR002125">
    <property type="entry name" value="CMP_dCMP_dom"/>
</dbReference>
<reference evidence="2 3" key="1">
    <citation type="journal article" date="2019" name="PLoS Negl. Trop. Dis.">
        <title>Revisiting the worldwide diversity of Leptospira species in the environment.</title>
        <authorList>
            <person name="Vincent A.T."/>
            <person name="Schiettekatte O."/>
            <person name="Bourhy P."/>
            <person name="Veyrier F.J."/>
            <person name="Picardeau M."/>
        </authorList>
    </citation>
    <scope>NUCLEOTIDE SEQUENCE [LARGE SCALE GENOMIC DNA]</scope>
    <source>
        <strain evidence="2 3">201702445</strain>
    </source>
</reference>
<comment type="caution">
    <text evidence="2">The sequence shown here is derived from an EMBL/GenBank/DDBJ whole genome shotgun (WGS) entry which is preliminary data.</text>
</comment>
<protein>
    <submittedName>
        <fullName evidence="2">Bifunctional diaminohydroxyphosphoribosylaminopyrimidine deaminase/5-amino-6-(5-phosphoribosylamino)uracil reductase</fullName>
    </submittedName>
</protein>
<dbReference type="InterPro" id="IPR016193">
    <property type="entry name" value="Cytidine_deaminase-like"/>
</dbReference>
<evidence type="ECO:0000313" key="2">
    <source>
        <dbReference type="EMBL" id="TGL81253.1"/>
    </source>
</evidence>
<dbReference type="InterPro" id="IPR024072">
    <property type="entry name" value="DHFR-like_dom_sf"/>
</dbReference>
<accession>A0A6N4QEI6</accession>
<name>A0A6N4QEI6_9LEPT</name>
<dbReference type="CDD" id="cd01284">
    <property type="entry name" value="Riboflavin_deaminase-reductase"/>
    <property type="match status" value="1"/>
</dbReference>
<dbReference type="Proteomes" id="UP000297613">
    <property type="component" value="Unassembled WGS sequence"/>
</dbReference>
<sequence>MTFLPENIREEMRKLSFLSTGESSPNPPVSCIITDIENKKILAKGRTSPTGGPHAERNAYSEFVKNGLAGTAHNVWVTLEPCTHHGKTPPCLDLILEHKPNTLYYGWKDVNPLVRETDGLKKAAQAGISVVQDEDLAEIASESLFGFTSRVKYRRPSLILKTAVSKEGHFAASDKSQIFLSGKLSLHLTSLLRAKCDAVLVGPGTLFYDKPGLDFRVLPVPAATEEFSDFAAERANGFANLLKNILRYGTNADVWNVHSDARTSYQPYRVFLIFEEKNISTEWIEKQKNINERNASKKCIFLLKEGTILSEETKRALFSLTDHEIFTVSTNRLAEDCFAIFSSIGVNLLLVEGGNLLYETFSATMQENDLILKIQTSRSIQNGILPSLQTNAETLVWKKDVGEDSWEAHRCLRV</sequence>
<dbReference type="Gene3D" id="3.40.140.10">
    <property type="entry name" value="Cytidine Deaminase, domain 2"/>
    <property type="match status" value="1"/>
</dbReference>
<dbReference type="AlphaFoldDB" id="A0A6N4QEI6"/>
<evidence type="ECO:0000313" key="3">
    <source>
        <dbReference type="Proteomes" id="UP000297613"/>
    </source>
</evidence>
<dbReference type="SUPFAM" id="SSF53597">
    <property type="entry name" value="Dihydrofolate reductase-like"/>
    <property type="match status" value="1"/>
</dbReference>
<feature type="domain" description="CMP/dCMP-type deaminase" evidence="1">
    <location>
        <begin position="3"/>
        <end position="131"/>
    </location>
</feature>